<evidence type="ECO:0000313" key="3">
    <source>
        <dbReference type="Proteomes" id="UP000494165"/>
    </source>
</evidence>
<dbReference type="PANTHER" id="PTHR13843:SF12">
    <property type="entry name" value="ATPASE F1_V1_A1 COMPLEX ALPHA_BETA SUBUNIT NUCLEOTIDE-BINDING DOMAIN-CONTAINING PROTEIN"/>
    <property type="match status" value="1"/>
</dbReference>
<dbReference type="GO" id="GO:0005874">
    <property type="term" value="C:microtubule"/>
    <property type="evidence" value="ECO:0007669"/>
    <property type="project" value="InterPro"/>
</dbReference>
<sequence length="622" mass="67352">MQFIRKMSDGVSASPPPKDLDISGSPPLPMEHSSNDKHTSKSPSPAPSLVDEKKSPSPEPAVKDKDSKTPSPQPTKITESEPSKQTAASQSAEKTPSPSEVSDPITASYIEIINKLQSDSTESGGGKPVLAQIDDPMTRSTLFEQDIDSSDVPEYEKTQVGAEIDPLQPGDEHTIKKSHHRLMLTASSEDGGGETEFDTAPLTSQEKGIKIEPEKHTDVGVSSAVRVSTPPSSSAEKKTSSTGVNVDKFSIPEDVKTIERAVDKQIELDHSSIFVAANVPLKDDIEISSTKMYDSSKVSNTERVPSPGYESDHDNVPPSPHSDISSGQMSRDPHVWDDNRSSSRQSEISDKDISSPPFTTSKMKFDVTPQSVMTGSFYGGLPGDEEFAPIESIAKDVKDSKNQIAKLGEIAIATESAVSELLPMAGPSLSSQEKAEPKSTSTAPKDPIESWGKPLGLPSPAPPATNDTIGSQHGTPKKEKTAAAKKAVDRSKAKSNKDASTKNKIPTSPMYFDLTYVPHHGNSNYSQVEFFKNVRARYYVFSGIEPSKEVYDALLEGKQSWDEKDLEVTIIPTYDTDTLGQWVAENEESIALNKIDLSPSASRCTINLQDHETSCSAYRLEF</sequence>
<feature type="compositionally biased region" description="Polar residues" evidence="1">
    <location>
        <begin position="83"/>
        <end position="100"/>
    </location>
</feature>
<feature type="compositionally biased region" description="Polar residues" evidence="1">
    <location>
        <begin position="465"/>
        <end position="474"/>
    </location>
</feature>
<gene>
    <name evidence="2" type="ORF">CLODIP_2_CD02164</name>
</gene>
<dbReference type="InterPro" id="IPR026074">
    <property type="entry name" value="MAP1"/>
</dbReference>
<dbReference type="GO" id="GO:0008017">
    <property type="term" value="F:microtubule binding"/>
    <property type="evidence" value="ECO:0007669"/>
    <property type="project" value="InterPro"/>
</dbReference>
<dbReference type="EMBL" id="CADEPI010000012">
    <property type="protein sequence ID" value="CAB3363497.1"/>
    <property type="molecule type" value="Genomic_DNA"/>
</dbReference>
<feature type="compositionally biased region" description="Polar residues" evidence="1">
    <location>
        <begin position="428"/>
        <end position="443"/>
    </location>
</feature>
<feature type="compositionally biased region" description="Polar residues" evidence="1">
    <location>
        <begin position="287"/>
        <end position="303"/>
    </location>
</feature>
<dbReference type="AlphaFoldDB" id="A0A8S1C8L6"/>
<name>A0A8S1C8L6_9INSE</name>
<feature type="compositionally biased region" description="Basic and acidic residues" evidence="1">
    <location>
        <begin position="476"/>
        <end position="501"/>
    </location>
</feature>
<proteinExistence type="predicted"/>
<dbReference type="GO" id="GO:0043025">
    <property type="term" value="C:neuronal cell body"/>
    <property type="evidence" value="ECO:0007669"/>
    <property type="project" value="TreeGrafter"/>
</dbReference>
<dbReference type="GO" id="GO:0031114">
    <property type="term" value="P:regulation of microtubule depolymerization"/>
    <property type="evidence" value="ECO:0007669"/>
    <property type="project" value="TreeGrafter"/>
</dbReference>
<feature type="compositionally biased region" description="Basic and acidic residues" evidence="1">
    <location>
        <begin position="50"/>
        <end position="68"/>
    </location>
</feature>
<dbReference type="OrthoDB" id="5371837at2759"/>
<feature type="region of interest" description="Disordered" evidence="1">
    <location>
        <begin position="1"/>
        <end position="173"/>
    </location>
</feature>
<reference evidence="2 3" key="1">
    <citation type="submission" date="2020-04" db="EMBL/GenBank/DDBJ databases">
        <authorList>
            <person name="Alioto T."/>
            <person name="Alioto T."/>
            <person name="Gomez Garrido J."/>
        </authorList>
    </citation>
    <scope>NUCLEOTIDE SEQUENCE [LARGE SCALE GENOMIC DNA]</scope>
</reference>
<comment type="caution">
    <text evidence="2">The sequence shown here is derived from an EMBL/GenBank/DDBJ whole genome shotgun (WGS) entry which is preliminary data.</text>
</comment>
<dbReference type="GO" id="GO:0005829">
    <property type="term" value="C:cytosol"/>
    <property type="evidence" value="ECO:0007669"/>
    <property type="project" value="TreeGrafter"/>
</dbReference>
<feature type="region of interest" description="Disordered" evidence="1">
    <location>
        <begin position="285"/>
        <end position="363"/>
    </location>
</feature>
<organism evidence="2 3">
    <name type="scientific">Cloeon dipterum</name>
    <dbReference type="NCBI Taxonomy" id="197152"/>
    <lineage>
        <taxon>Eukaryota</taxon>
        <taxon>Metazoa</taxon>
        <taxon>Ecdysozoa</taxon>
        <taxon>Arthropoda</taxon>
        <taxon>Hexapoda</taxon>
        <taxon>Insecta</taxon>
        <taxon>Pterygota</taxon>
        <taxon>Palaeoptera</taxon>
        <taxon>Ephemeroptera</taxon>
        <taxon>Pisciforma</taxon>
        <taxon>Baetidae</taxon>
        <taxon>Cloeon</taxon>
    </lineage>
</organism>
<dbReference type="PANTHER" id="PTHR13843">
    <property type="entry name" value="MICROTUBULE-ASSOCIATED PROTEIN"/>
    <property type="match status" value="1"/>
</dbReference>
<evidence type="ECO:0000313" key="2">
    <source>
        <dbReference type="EMBL" id="CAB3363497.1"/>
    </source>
</evidence>
<feature type="region of interest" description="Disordered" evidence="1">
    <location>
        <begin position="186"/>
        <end position="247"/>
    </location>
</feature>
<dbReference type="GO" id="GO:0007409">
    <property type="term" value="P:axonogenesis"/>
    <property type="evidence" value="ECO:0007669"/>
    <property type="project" value="TreeGrafter"/>
</dbReference>
<feature type="compositionally biased region" description="Polar residues" evidence="1">
    <location>
        <begin position="225"/>
        <end position="244"/>
    </location>
</feature>
<feature type="region of interest" description="Disordered" evidence="1">
    <location>
        <begin position="423"/>
        <end position="504"/>
    </location>
</feature>
<dbReference type="GO" id="GO:0045202">
    <property type="term" value="C:synapse"/>
    <property type="evidence" value="ECO:0007669"/>
    <property type="project" value="TreeGrafter"/>
</dbReference>
<dbReference type="Proteomes" id="UP000494165">
    <property type="component" value="Unassembled WGS sequence"/>
</dbReference>
<keyword evidence="3" id="KW-1185">Reference proteome</keyword>
<dbReference type="GO" id="GO:0003779">
    <property type="term" value="F:actin binding"/>
    <property type="evidence" value="ECO:0007669"/>
    <property type="project" value="TreeGrafter"/>
</dbReference>
<dbReference type="GO" id="GO:0030425">
    <property type="term" value="C:dendrite"/>
    <property type="evidence" value="ECO:0007669"/>
    <property type="project" value="TreeGrafter"/>
</dbReference>
<feature type="compositionally biased region" description="Basic and acidic residues" evidence="1">
    <location>
        <begin position="331"/>
        <end position="353"/>
    </location>
</feature>
<evidence type="ECO:0000256" key="1">
    <source>
        <dbReference type="SAM" id="MobiDB-lite"/>
    </source>
</evidence>
<accession>A0A8S1C8L6</accession>
<evidence type="ECO:0008006" key="4">
    <source>
        <dbReference type="Google" id="ProtNLM"/>
    </source>
</evidence>
<dbReference type="GO" id="GO:0000226">
    <property type="term" value="P:microtubule cytoskeleton organization"/>
    <property type="evidence" value="ECO:0007669"/>
    <property type="project" value="InterPro"/>
</dbReference>
<feature type="compositionally biased region" description="Basic and acidic residues" evidence="1">
    <location>
        <begin position="207"/>
        <end position="218"/>
    </location>
</feature>
<dbReference type="GO" id="GO:0016358">
    <property type="term" value="P:dendrite development"/>
    <property type="evidence" value="ECO:0007669"/>
    <property type="project" value="TreeGrafter"/>
</dbReference>
<protein>
    <recommendedName>
        <fullName evidence="4">Microtubule-associated protein futsch</fullName>
    </recommendedName>
</protein>
<dbReference type="GO" id="GO:0005875">
    <property type="term" value="C:microtubule associated complex"/>
    <property type="evidence" value="ECO:0007669"/>
    <property type="project" value="TreeGrafter"/>
</dbReference>